<dbReference type="PANTHER" id="PTHR43065:SF46">
    <property type="entry name" value="C4-DICARBOXYLATE TRANSPORT SENSOR PROTEIN DCTB"/>
    <property type="match status" value="1"/>
</dbReference>
<evidence type="ECO:0000256" key="2">
    <source>
        <dbReference type="ARBA" id="ARBA00012438"/>
    </source>
</evidence>
<dbReference type="PROSITE" id="PS50109">
    <property type="entry name" value="HIS_KIN"/>
    <property type="match status" value="1"/>
</dbReference>
<name>A0A1T5MM23_9FIRM</name>
<dbReference type="CDD" id="cd13704">
    <property type="entry name" value="PBP2_HisK"/>
    <property type="match status" value="1"/>
</dbReference>
<keyword evidence="4" id="KW-0808">Transferase</keyword>
<dbReference type="AlphaFoldDB" id="A0A1T5MM23"/>
<evidence type="ECO:0000256" key="4">
    <source>
        <dbReference type="ARBA" id="ARBA00022679"/>
    </source>
</evidence>
<dbReference type="GO" id="GO:0005524">
    <property type="term" value="F:ATP binding"/>
    <property type="evidence" value="ECO:0007669"/>
    <property type="project" value="UniProtKB-KW"/>
</dbReference>
<gene>
    <name evidence="10" type="ORF">SAMN02194393_04999</name>
</gene>
<dbReference type="Gene3D" id="3.30.565.10">
    <property type="entry name" value="Histidine kinase-like ATPase, C-terminal domain"/>
    <property type="match status" value="1"/>
</dbReference>
<dbReference type="InterPro" id="IPR005467">
    <property type="entry name" value="His_kinase_dom"/>
</dbReference>
<evidence type="ECO:0000256" key="5">
    <source>
        <dbReference type="ARBA" id="ARBA00022741"/>
    </source>
</evidence>
<dbReference type="EMBL" id="FUZT01000019">
    <property type="protein sequence ID" value="SKC89280.1"/>
    <property type="molecule type" value="Genomic_DNA"/>
</dbReference>
<dbReference type="Gene3D" id="3.40.190.10">
    <property type="entry name" value="Periplasmic binding protein-like II"/>
    <property type="match status" value="2"/>
</dbReference>
<dbReference type="SMART" id="SM00388">
    <property type="entry name" value="HisKA"/>
    <property type="match status" value="1"/>
</dbReference>
<dbReference type="EC" id="2.7.13.3" evidence="2"/>
<dbReference type="SMART" id="SM00062">
    <property type="entry name" value="PBPb"/>
    <property type="match status" value="1"/>
</dbReference>
<sequence length="673" mass="76933">MIKKLLFLISIVLVILFANSFTKLEYDMNLIDYLSSDTTLSKDEITYLNDHNTLIYGADYNSPPLRYVNEGSQQYEGLVIDYLRALSIELGIAIEFKPLIWNDALDLLSNGETDLCDMYKSEERSKKFLFSNPIYYQRGAILVRKSDNLITTVEDLEGKTIAGSKVDYIFEHIDKEFDNVTGIETSDLQEAIKLLTDERIDAVLGDESVMNYFITKAQLKNEYSILDDYLYEREAVLGVHKDNSKLLKILNKAIRNLKKKKTMELIYQKWFGISPLITKNNRSRKITLITKYIFSLIFVLGTALYSWNIQLKKEVKRQTNELRLSNNELETVFNGLTHLMTVIDDECYVKDANKTFCEKYNLTADMLKNAHCKDINGILGSICETCPIKETFNENRTVIKEIKHKNRIYKVSTYILDQLPQMKKRILVVMEDITDFKLTEQSMLQSTKMAAVGQLAAGIAHEMRTPLGIIRNNCYFMKRSKSQDDKDESMAVIESSVDRANRIIDNLLNFSRMTDNKVSQTNIYNLISNIYDLSKKLFENHKISFGLQCPKDLVFTINSESLKHVMINLINNAIDAMGEGGDLDIHVMADSKEMIIQVSDTGKGIDEDILKNIFNPFFTTKEPGSGTGLGLYITYNEVQKMKGVIDVDSILGVGTTFALIIPRHDKLPLKEVE</sequence>
<dbReference type="Pfam" id="PF02518">
    <property type="entry name" value="HATPase_c"/>
    <property type="match status" value="1"/>
</dbReference>
<accession>A0A1T5MM23</accession>
<dbReference type="CDD" id="cd00082">
    <property type="entry name" value="HisKA"/>
    <property type="match status" value="1"/>
</dbReference>
<dbReference type="Gene3D" id="1.10.287.130">
    <property type="match status" value="1"/>
</dbReference>
<evidence type="ECO:0000256" key="1">
    <source>
        <dbReference type="ARBA" id="ARBA00000085"/>
    </source>
</evidence>
<dbReference type="RefSeq" id="WP_079495594.1">
    <property type="nucleotide sequence ID" value="NZ_FUZT01000019.1"/>
</dbReference>
<evidence type="ECO:0000256" key="3">
    <source>
        <dbReference type="ARBA" id="ARBA00022553"/>
    </source>
</evidence>
<dbReference type="SUPFAM" id="SSF55874">
    <property type="entry name" value="ATPase domain of HSP90 chaperone/DNA topoisomerase II/histidine kinase"/>
    <property type="match status" value="1"/>
</dbReference>
<keyword evidence="11" id="KW-1185">Reference proteome</keyword>
<dbReference type="InterPro" id="IPR003661">
    <property type="entry name" value="HisK_dim/P_dom"/>
</dbReference>
<dbReference type="PRINTS" id="PR00344">
    <property type="entry name" value="BCTRLSENSOR"/>
</dbReference>
<evidence type="ECO:0000313" key="10">
    <source>
        <dbReference type="EMBL" id="SKC89280.1"/>
    </source>
</evidence>
<dbReference type="PANTHER" id="PTHR43065">
    <property type="entry name" value="SENSOR HISTIDINE KINASE"/>
    <property type="match status" value="1"/>
</dbReference>
<comment type="catalytic activity">
    <reaction evidence="1">
        <text>ATP + protein L-histidine = ADP + protein N-phospho-L-histidine.</text>
        <dbReference type="EC" id="2.7.13.3"/>
    </reaction>
</comment>
<feature type="domain" description="Histidine kinase" evidence="9">
    <location>
        <begin position="458"/>
        <end position="665"/>
    </location>
</feature>
<keyword evidence="8" id="KW-0902">Two-component regulatory system</keyword>
<proteinExistence type="predicted"/>
<dbReference type="STRING" id="36842.SAMN02194393_04999"/>
<evidence type="ECO:0000313" key="11">
    <source>
        <dbReference type="Proteomes" id="UP000190285"/>
    </source>
</evidence>
<dbReference type="InterPro" id="IPR036097">
    <property type="entry name" value="HisK_dim/P_sf"/>
</dbReference>
<dbReference type="GO" id="GO:0000155">
    <property type="term" value="F:phosphorelay sensor kinase activity"/>
    <property type="evidence" value="ECO:0007669"/>
    <property type="project" value="InterPro"/>
</dbReference>
<dbReference type="SMART" id="SM00387">
    <property type="entry name" value="HATPase_c"/>
    <property type="match status" value="1"/>
</dbReference>
<protein>
    <recommendedName>
        <fullName evidence="2">histidine kinase</fullName>
        <ecNumber evidence="2">2.7.13.3</ecNumber>
    </recommendedName>
</protein>
<dbReference type="InterPro" id="IPR003594">
    <property type="entry name" value="HATPase_dom"/>
</dbReference>
<keyword evidence="6" id="KW-0418">Kinase</keyword>
<evidence type="ECO:0000259" key="9">
    <source>
        <dbReference type="PROSITE" id="PS50109"/>
    </source>
</evidence>
<dbReference type="Pfam" id="PF00497">
    <property type="entry name" value="SBP_bac_3"/>
    <property type="match status" value="1"/>
</dbReference>
<evidence type="ECO:0000256" key="7">
    <source>
        <dbReference type="ARBA" id="ARBA00022840"/>
    </source>
</evidence>
<reference evidence="10 11" key="1">
    <citation type="submission" date="2017-02" db="EMBL/GenBank/DDBJ databases">
        <authorList>
            <person name="Peterson S.W."/>
        </authorList>
    </citation>
    <scope>NUCLEOTIDE SEQUENCE [LARGE SCALE GENOMIC DNA]</scope>
    <source>
        <strain evidence="10 11">M1</strain>
    </source>
</reference>
<keyword evidence="5" id="KW-0547">Nucleotide-binding</keyword>
<dbReference type="OrthoDB" id="9784397at2"/>
<keyword evidence="7" id="KW-0067">ATP-binding</keyword>
<dbReference type="SUPFAM" id="SSF47384">
    <property type="entry name" value="Homodimeric domain of signal transducing histidine kinase"/>
    <property type="match status" value="1"/>
</dbReference>
<dbReference type="SUPFAM" id="SSF55785">
    <property type="entry name" value="PYP-like sensor domain (PAS domain)"/>
    <property type="match status" value="1"/>
</dbReference>
<keyword evidence="3" id="KW-0597">Phosphoprotein</keyword>
<dbReference type="Proteomes" id="UP000190285">
    <property type="component" value="Unassembled WGS sequence"/>
</dbReference>
<dbReference type="InterPro" id="IPR035965">
    <property type="entry name" value="PAS-like_dom_sf"/>
</dbReference>
<organism evidence="10 11">
    <name type="scientific">Maledivibacter halophilus</name>
    <dbReference type="NCBI Taxonomy" id="36842"/>
    <lineage>
        <taxon>Bacteria</taxon>
        <taxon>Bacillati</taxon>
        <taxon>Bacillota</taxon>
        <taxon>Clostridia</taxon>
        <taxon>Peptostreptococcales</taxon>
        <taxon>Caminicellaceae</taxon>
        <taxon>Maledivibacter</taxon>
    </lineage>
</organism>
<dbReference type="Pfam" id="PF00512">
    <property type="entry name" value="HisKA"/>
    <property type="match status" value="1"/>
</dbReference>
<dbReference type="Gene3D" id="3.30.450.20">
    <property type="entry name" value="PAS domain"/>
    <property type="match status" value="1"/>
</dbReference>
<dbReference type="SUPFAM" id="SSF53850">
    <property type="entry name" value="Periplasmic binding protein-like II"/>
    <property type="match status" value="1"/>
</dbReference>
<dbReference type="InterPro" id="IPR001638">
    <property type="entry name" value="Solute-binding_3/MltF_N"/>
</dbReference>
<dbReference type="InterPro" id="IPR004358">
    <property type="entry name" value="Sig_transdc_His_kin-like_C"/>
</dbReference>
<dbReference type="InterPro" id="IPR036890">
    <property type="entry name" value="HATPase_C_sf"/>
</dbReference>
<evidence type="ECO:0000256" key="8">
    <source>
        <dbReference type="ARBA" id="ARBA00023012"/>
    </source>
</evidence>
<evidence type="ECO:0000256" key="6">
    <source>
        <dbReference type="ARBA" id="ARBA00022777"/>
    </source>
</evidence>